<evidence type="ECO:0000313" key="9">
    <source>
        <dbReference type="Proteomes" id="UP001610446"/>
    </source>
</evidence>
<organism evidence="8 9">
    <name type="scientific">Aspergillus pseudoustus</name>
    <dbReference type="NCBI Taxonomy" id="1810923"/>
    <lineage>
        <taxon>Eukaryota</taxon>
        <taxon>Fungi</taxon>
        <taxon>Dikarya</taxon>
        <taxon>Ascomycota</taxon>
        <taxon>Pezizomycotina</taxon>
        <taxon>Eurotiomycetes</taxon>
        <taxon>Eurotiomycetidae</taxon>
        <taxon>Eurotiales</taxon>
        <taxon>Aspergillaceae</taxon>
        <taxon>Aspergillus</taxon>
        <taxon>Aspergillus subgen. Nidulantes</taxon>
    </lineage>
</organism>
<dbReference type="InterPro" id="IPR002401">
    <property type="entry name" value="Cyt_P450_E_grp-I"/>
</dbReference>
<evidence type="ECO:0000256" key="2">
    <source>
        <dbReference type="ARBA" id="ARBA00010617"/>
    </source>
</evidence>
<dbReference type="Gene3D" id="1.10.630.10">
    <property type="entry name" value="Cytochrome P450"/>
    <property type="match status" value="1"/>
</dbReference>
<protein>
    <submittedName>
        <fullName evidence="8">Cytochrome P450 monooxygenase</fullName>
    </submittedName>
</protein>
<dbReference type="PROSITE" id="PS00086">
    <property type="entry name" value="CYTOCHROME_P450"/>
    <property type="match status" value="1"/>
</dbReference>
<comment type="cofactor">
    <cofactor evidence="1">
        <name>heme</name>
        <dbReference type="ChEBI" id="CHEBI:30413"/>
    </cofactor>
</comment>
<evidence type="ECO:0000256" key="4">
    <source>
        <dbReference type="ARBA" id="ARBA00023002"/>
    </source>
</evidence>
<evidence type="ECO:0000256" key="6">
    <source>
        <dbReference type="RuleBase" id="RU000461"/>
    </source>
</evidence>
<dbReference type="PANTHER" id="PTHR24305:SF166">
    <property type="entry name" value="CYTOCHROME P450 12A4, MITOCHONDRIAL-RELATED"/>
    <property type="match status" value="1"/>
</dbReference>
<evidence type="ECO:0000313" key="8">
    <source>
        <dbReference type="EMBL" id="KAL2839118.1"/>
    </source>
</evidence>
<dbReference type="Proteomes" id="UP001610446">
    <property type="component" value="Unassembled WGS sequence"/>
</dbReference>
<proteinExistence type="inferred from homology"/>
<dbReference type="InterPro" id="IPR036396">
    <property type="entry name" value="Cyt_P450_sf"/>
</dbReference>
<feature type="transmembrane region" description="Helical" evidence="7">
    <location>
        <begin position="20"/>
        <end position="40"/>
    </location>
</feature>
<dbReference type="EMBL" id="JBFXLU010000137">
    <property type="protein sequence ID" value="KAL2839118.1"/>
    <property type="molecule type" value="Genomic_DNA"/>
</dbReference>
<sequence>MNQIFHPSVISDSCSIETFVGMAFNVLLAAATLVAAYFIYKFVSFLSNYAQARRAGFPIYVSPVLSKTIPWMILGPALQPLYAKYLPNWIFERLEICSHGWEFRGKRAWHDRLGDVFMLVTPDECSIYIADPVIGHSVLQRRNDFPQAPLVAKILGFFGPNVFSANGDEWKRHRRMFNLDEGISRTAWVESTRQAQVMLKHLVENPGNQTLEGLKSLAINVIGKAGYSQQEEWAPAIRTRLGEATSGKAAYFETLSLITEMLAPAAFLPTSFMRLPIMPRALRMLGYHMDRTPAYVQELLDDERTAIAKSTSRRNNFLSLLINLSDEDRRAGQGHASLSNDEISGSLFIFSTAGYETTANTMGYAVTLLAAYPEWQDWMREELQSLPGDPSTWKYEEVYPKCRRTLALMLETLRLYPPIMHTTRHIAEPQEVTDSAGKTHLLTPPMGVYVCQLSMHVDKSIWGPDANEFRPTRWIDDSGHIITPEKGTYIPWSGGPRICPGLKMSEVEFVATMGTLFRNARCDPLPVDGVESPETLRERLLSLVSDSVSKLALQMRNADGVYLRWTSV</sequence>
<keyword evidence="7" id="KW-0472">Membrane</keyword>
<dbReference type="InterPro" id="IPR050121">
    <property type="entry name" value="Cytochrome_P450_monoxygenase"/>
</dbReference>
<comment type="caution">
    <text evidence="8">The sequence shown here is derived from an EMBL/GenBank/DDBJ whole genome shotgun (WGS) entry which is preliminary data.</text>
</comment>
<name>A0ABR4JGF3_9EURO</name>
<comment type="similarity">
    <text evidence="2 6">Belongs to the cytochrome P450 family.</text>
</comment>
<evidence type="ECO:0000256" key="7">
    <source>
        <dbReference type="SAM" id="Phobius"/>
    </source>
</evidence>
<keyword evidence="5 6" id="KW-0408">Iron</keyword>
<keyword evidence="9" id="KW-1185">Reference proteome</keyword>
<accession>A0ABR4JGF3</accession>
<dbReference type="GO" id="GO:0004497">
    <property type="term" value="F:monooxygenase activity"/>
    <property type="evidence" value="ECO:0007669"/>
    <property type="project" value="UniProtKB-KW"/>
</dbReference>
<keyword evidence="6 8" id="KW-0503">Monooxygenase</keyword>
<dbReference type="PRINTS" id="PR00385">
    <property type="entry name" value="P450"/>
</dbReference>
<keyword evidence="7" id="KW-1133">Transmembrane helix</keyword>
<reference evidence="8 9" key="1">
    <citation type="submission" date="2024-07" db="EMBL/GenBank/DDBJ databases">
        <title>Section-level genome sequencing and comparative genomics of Aspergillus sections Usti and Cavernicolus.</title>
        <authorList>
            <consortium name="Lawrence Berkeley National Laboratory"/>
            <person name="Nybo J.L."/>
            <person name="Vesth T.C."/>
            <person name="Theobald S."/>
            <person name="Frisvad J.C."/>
            <person name="Larsen T.O."/>
            <person name="Kjaerboelling I."/>
            <person name="Rothschild-Mancinelli K."/>
            <person name="Lyhne E.K."/>
            <person name="Kogle M.E."/>
            <person name="Barry K."/>
            <person name="Clum A."/>
            <person name="Na H."/>
            <person name="Ledsgaard L."/>
            <person name="Lin J."/>
            <person name="Lipzen A."/>
            <person name="Kuo A."/>
            <person name="Riley R."/>
            <person name="Mondo S."/>
            <person name="Labutti K."/>
            <person name="Haridas S."/>
            <person name="Pangalinan J."/>
            <person name="Salamov A.A."/>
            <person name="Simmons B.A."/>
            <person name="Magnuson J.K."/>
            <person name="Chen J."/>
            <person name="Drula E."/>
            <person name="Henrissat B."/>
            <person name="Wiebenga A."/>
            <person name="Lubbers R.J."/>
            <person name="Gomes A.C."/>
            <person name="Makela M.R."/>
            <person name="Stajich J."/>
            <person name="Grigoriev I.V."/>
            <person name="Mortensen U.H."/>
            <person name="De Vries R.P."/>
            <person name="Baker S.E."/>
            <person name="Andersen M.R."/>
        </authorList>
    </citation>
    <scope>NUCLEOTIDE SEQUENCE [LARGE SCALE GENOMIC DNA]</scope>
    <source>
        <strain evidence="8 9">CBS 123904</strain>
    </source>
</reference>
<keyword evidence="6" id="KW-0349">Heme</keyword>
<dbReference type="PRINTS" id="PR00463">
    <property type="entry name" value="EP450I"/>
</dbReference>
<dbReference type="Pfam" id="PF00067">
    <property type="entry name" value="p450"/>
    <property type="match status" value="1"/>
</dbReference>
<dbReference type="CDD" id="cd11070">
    <property type="entry name" value="CYP56-like"/>
    <property type="match status" value="1"/>
</dbReference>
<keyword evidence="3 6" id="KW-0479">Metal-binding</keyword>
<dbReference type="PANTHER" id="PTHR24305">
    <property type="entry name" value="CYTOCHROME P450"/>
    <property type="match status" value="1"/>
</dbReference>
<evidence type="ECO:0000256" key="3">
    <source>
        <dbReference type="ARBA" id="ARBA00022723"/>
    </source>
</evidence>
<evidence type="ECO:0000256" key="5">
    <source>
        <dbReference type="ARBA" id="ARBA00023004"/>
    </source>
</evidence>
<dbReference type="SUPFAM" id="SSF48264">
    <property type="entry name" value="Cytochrome P450"/>
    <property type="match status" value="1"/>
</dbReference>
<dbReference type="InterPro" id="IPR017972">
    <property type="entry name" value="Cyt_P450_CS"/>
</dbReference>
<evidence type="ECO:0000256" key="1">
    <source>
        <dbReference type="ARBA" id="ARBA00001971"/>
    </source>
</evidence>
<keyword evidence="7" id="KW-0812">Transmembrane</keyword>
<dbReference type="InterPro" id="IPR001128">
    <property type="entry name" value="Cyt_P450"/>
</dbReference>
<gene>
    <name evidence="8" type="ORF">BJY01DRAFT_250659</name>
</gene>
<keyword evidence="4 6" id="KW-0560">Oxidoreductase</keyword>